<protein>
    <recommendedName>
        <fullName evidence="7">Dynamitin-domain-containing protein</fullName>
    </recommendedName>
</protein>
<dbReference type="GO" id="GO:0007017">
    <property type="term" value="P:microtubule-based process"/>
    <property type="evidence" value="ECO:0007669"/>
    <property type="project" value="InterPro"/>
</dbReference>
<reference evidence="5 6" key="1">
    <citation type="journal article" date="2016" name="Mol. Biol. Evol.">
        <title>Comparative Genomics of Early-Diverging Mushroom-Forming Fungi Provides Insights into the Origins of Lignocellulose Decay Capabilities.</title>
        <authorList>
            <person name="Nagy L.G."/>
            <person name="Riley R."/>
            <person name="Tritt A."/>
            <person name="Adam C."/>
            <person name="Daum C."/>
            <person name="Floudas D."/>
            <person name="Sun H."/>
            <person name="Yadav J.S."/>
            <person name="Pangilinan J."/>
            <person name="Larsson K.H."/>
            <person name="Matsuura K."/>
            <person name="Barry K."/>
            <person name="Labutti K."/>
            <person name="Kuo R."/>
            <person name="Ohm R.A."/>
            <person name="Bhattacharya S.S."/>
            <person name="Shirouzu T."/>
            <person name="Yoshinaga Y."/>
            <person name="Martin F.M."/>
            <person name="Grigoriev I.V."/>
            <person name="Hibbett D.S."/>
        </authorList>
    </citation>
    <scope>NUCLEOTIDE SEQUENCE [LARGE SCALE GENOMIC DNA]</scope>
    <source>
        <strain evidence="5 6">93-53</strain>
    </source>
</reference>
<evidence type="ECO:0000313" key="5">
    <source>
        <dbReference type="EMBL" id="KZT04616.1"/>
    </source>
</evidence>
<dbReference type="Proteomes" id="UP000076871">
    <property type="component" value="Unassembled WGS sequence"/>
</dbReference>
<feature type="region of interest" description="Disordered" evidence="4">
    <location>
        <begin position="300"/>
        <end position="330"/>
    </location>
</feature>
<evidence type="ECO:0000256" key="2">
    <source>
        <dbReference type="ARBA" id="ARBA00022490"/>
    </source>
</evidence>
<evidence type="ECO:0000256" key="1">
    <source>
        <dbReference type="ARBA" id="ARBA00004496"/>
    </source>
</evidence>
<name>A0A165DD93_9APHY</name>
<dbReference type="InParanoid" id="A0A165DD93"/>
<evidence type="ECO:0008006" key="7">
    <source>
        <dbReference type="Google" id="ProtNLM"/>
    </source>
</evidence>
<accession>A0A165DD93</accession>
<dbReference type="STRING" id="1314785.A0A165DD93"/>
<dbReference type="OrthoDB" id="4977at2759"/>
<feature type="coiled-coil region" evidence="3">
    <location>
        <begin position="381"/>
        <end position="440"/>
    </location>
</feature>
<dbReference type="GeneID" id="63826318"/>
<feature type="compositionally biased region" description="Basic residues" evidence="4">
    <location>
        <begin position="74"/>
        <end position="86"/>
    </location>
</feature>
<feature type="compositionally biased region" description="Polar residues" evidence="4">
    <location>
        <begin position="96"/>
        <end position="106"/>
    </location>
</feature>
<dbReference type="AlphaFoldDB" id="A0A165DD93"/>
<keyword evidence="6" id="KW-1185">Reference proteome</keyword>
<feature type="compositionally biased region" description="Low complexity" evidence="4">
    <location>
        <begin position="314"/>
        <end position="329"/>
    </location>
</feature>
<dbReference type="RefSeq" id="XP_040762356.1">
    <property type="nucleotide sequence ID" value="XM_040909289.1"/>
</dbReference>
<feature type="compositionally biased region" description="Basic and acidic residues" evidence="4">
    <location>
        <begin position="51"/>
        <end position="61"/>
    </location>
</feature>
<feature type="region of interest" description="Disordered" evidence="4">
    <location>
        <begin position="1"/>
        <end position="106"/>
    </location>
</feature>
<evidence type="ECO:0000256" key="4">
    <source>
        <dbReference type="SAM" id="MobiDB-lite"/>
    </source>
</evidence>
<evidence type="ECO:0000313" key="6">
    <source>
        <dbReference type="Proteomes" id="UP000076871"/>
    </source>
</evidence>
<evidence type="ECO:0000256" key="3">
    <source>
        <dbReference type="SAM" id="Coils"/>
    </source>
</evidence>
<proteinExistence type="predicted"/>
<keyword evidence="2" id="KW-0963">Cytoplasm</keyword>
<organism evidence="5 6">
    <name type="scientific">Laetiporus sulphureus 93-53</name>
    <dbReference type="NCBI Taxonomy" id="1314785"/>
    <lineage>
        <taxon>Eukaryota</taxon>
        <taxon>Fungi</taxon>
        <taxon>Dikarya</taxon>
        <taxon>Basidiomycota</taxon>
        <taxon>Agaricomycotina</taxon>
        <taxon>Agaricomycetes</taxon>
        <taxon>Polyporales</taxon>
        <taxon>Laetiporus</taxon>
    </lineage>
</organism>
<dbReference type="Pfam" id="PF04912">
    <property type="entry name" value="Dynamitin"/>
    <property type="match status" value="1"/>
</dbReference>
<comment type="subcellular location">
    <subcellularLocation>
        <location evidence="1">Cytoplasm</location>
    </subcellularLocation>
</comment>
<dbReference type="EMBL" id="KV427635">
    <property type="protein sequence ID" value="KZT04616.1"/>
    <property type="molecule type" value="Genomic_DNA"/>
</dbReference>
<dbReference type="GO" id="GO:0005737">
    <property type="term" value="C:cytoplasm"/>
    <property type="evidence" value="ECO:0007669"/>
    <property type="project" value="UniProtKB-SubCell"/>
</dbReference>
<dbReference type="GO" id="GO:0005869">
    <property type="term" value="C:dynactin complex"/>
    <property type="evidence" value="ECO:0007669"/>
    <property type="project" value="InterPro"/>
</dbReference>
<feature type="region of interest" description="Disordered" evidence="4">
    <location>
        <begin position="183"/>
        <end position="207"/>
    </location>
</feature>
<dbReference type="InterPro" id="IPR028133">
    <property type="entry name" value="Dynamitin"/>
</dbReference>
<dbReference type="PANTHER" id="PTHR15346">
    <property type="entry name" value="DYNACTIN SUBUNIT"/>
    <property type="match status" value="1"/>
</dbReference>
<gene>
    <name evidence="5" type="ORF">LAESUDRAFT_727786</name>
</gene>
<sequence length="442" mass="48794">MSANKYANLPDIDTTAPDIYETEDVFPILHDNKGESSDEEQSQAARPHQRGKNEPSGKDELDSTTVSPEEATKKFKKAERRHHRPRIQYVYPPSPTSDESAISSPAATPVMSLSQRLRLLQAELAVLETELADPSNPLLQKEREGGHDPGELIRGMVDVKSRLEKISKVKEGRGKLVSTVLGEDGVQNGEGPGRAEREDRADGKGKPKTTIRIDASVGEISKTPDVKDIAEMDRRVGELERLVGSSSTALDELTPMPPPLLPTVTRLNAQLTLLTQPRHVDSISRRLKLLLSDLERVASANAHQHGAQRRQQSSHHSPNPASPHASPASGPVFAMPPAVYDQLTPVLTRLAPLLPHIPHILIRLRTLYALHTSAASFQTTLEGLEEEQRKVHSALEELERAVSGVESSMKENEDVIKRNVKELDERVEELGRRVEELKVAQE</sequence>
<feature type="compositionally biased region" description="Basic and acidic residues" evidence="4">
    <location>
        <begin position="193"/>
        <end position="205"/>
    </location>
</feature>
<keyword evidence="3" id="KW-0175">Coiled coil</keyword>